<accession>A0A7Y0FRT5</accession>
<gene>
    <name evidence="1" type="ORF">HHL23_09500</name>
</gene>
<proteinExistence type="predicted"/>
<sequence>MADTLLQSIIPEYREADLGALLEANPLGDLRFKEFFPSEFKTGLTFGNLEGETGAKVIAPIVALDSDVILKGRENTEAIKGEIPKVEVGRKKTERDFFRLNDLRNSVALNPKNANIKVQLINKIYDDAIFVTDSVNASMEFMSKSLLSQGWYEASNGVKIDFGVTVQNATVDWFDPANAATFDPIKQLQLVQKQALATGYRYLRQVMDLATFNQFAASEKVVKFTASFAQNVLGLAQTPTVAQINSALSAQNLPTIEIWESYVNDEAKDGTLTAKSGWILGNIHLSGTATFGNTQYTISPEASMDLNETSKITTNEFILVSTIAKAAPLSVLTKGMAFATPVLNSVKKRLILKTKLA</sequence>
<name>A0A7Y0FRT5_9FLAO</name>
<dbReference type="InterPro" id="IPR005564">
    <property type="entry name" value="Major_capsid_GpE"/>
</dbReference>
<protein>
    <submittedName>
        <fullName evidence="1">Major capsid protein E</fullName>
    </submittedName>
</protein>
<evidence type="ECO:0000313" key="2">
    <source>
        <dbReference type="Proteomes" id="UP000544054"/>
    </source>
</evidence>
<dbReference type="RefSeq" id="WP_169234574.1">
    <property type="nucleotide sequence ID" value="NZ_JABBGI010000010.1"/>
</dbReference>
<keyword evidence="2" id="KW-1185">Reference proteome</keyword>
<dbReference type="Pfam" id="PF03864">
    <property type="entry name" value="Phage_cap_E"/>
    <property type="match status" value="1"/>
</dbReference>
<reference evidence="1 2" key="1">
    <citation type="submission" date="2020-04" db="EMBL/GenBank/DDBJ databases">
        <title>Chryseobacterium sp. RP-3-3 sp. nov., isolated from Jeju soil.</title>
        <authorList>
            <person name="Dahal R.H."/>
        </authorList>
    </citation>
    <scope>NUCLEOTIDE SEQUENCE [LARGE SCALE GENOMIC DNA]</scope>
    <source>
        <strain evidence="1 2">RP-3-3</strain>
    </source>
</reference>
<dbReference type="AlphaFoldDB" id="A0A7Y0FRT5"/>
<dbReference type="Proteomes" id="UP000544054">
    <property type="component" value="Unassembled WGS sequence"/>
</dbReference>
<evidence type="ECO:0000313" key="1">
    <source>
        <dbReference type="EMBL" id="NML70035.1"/>
    </source>
</evidence>
<dbReference type="EMBL" id="JABBGI010000010">
    <property type="protein sequence ID" value="NML70035.1"/>
    <property type="molecule type" value="Genomic_DNA"/>
</dbReference>
<organism evidence="1 2">
    <name type="scientific">Chryseobacterium antibioticum</name>
    <dbReference type="NCBI Taxonomy" id="2728847"/>
    <lineage>
        <taxon>Bacteria</taxon>
        <taxon>Pseudomonadati</taxon>
        <taxon>Bacteroidota</taxon>
        <taxon>Flavobacteriia</taxon>
        <taxon>Flavobacteriales</taxon>
        <taxon>Weeksellaceae</taxon>
        <taxon>Chryseobacterium group</taxon>
        <taxon>Chryseobacterium</taxon>
    </lineage>
</organism>
<comment type="caution">
    <text evidence="1">The sequence shown here is derived from an EMBL/GenBank/DDBJ whole genome shotgun (WGS) entry which is preliminary data.</text>
</comment>